<keyword evidence="2" id="KW-0472">Membrane</keyword>
<proteinExistence type="predicted"/>
<dbReference type="Proteomes" id="UP000694851">
    <property type="component" value="Unplaced"/>
</dbReference>
<dbReference type="CTD" id="199675"/>
<protein>
    <submittedName>
        <fullName evidence="4">Mast cell-expressed membrane protein 1 isoform X2</fullName>
    </submittedName>
</protein>
<reference evidence="4" key="1">
    <citation type="submission" date="2025-08" db="UniProtKB">
        <authorList>
            <consortium name="RefSeq"/>
        </authorList>
    </citation>
    <scope>IDENTIFICATION</scope>
    <source>
        <tissue evidence="4">Muscle</tissue>
    </source>
</reference>
<dbReference type="GeneID" id="109396065"/>
<organism evidence="3 4">
    <name type="scientific">Hipposideros armiger</name>
    <name type="common">Great Himalayan leaf-nosed bat</name>
    <dbReference type="NCBI Taxonomy" id="186990"/>
    <lineage>
        <taxon>Eukaryota</taxon>
        <taxon>Metazoa</taxon>
        <taxon>Chordata</taxon>
        <taxon>Craniata</taxon>
        <taxon>Vertebrata</taxon>
        <taxon>Euteleostomi</taxon>
        <taxon>Mammalia</taxon>
        <taxon>Eutheria</taxon>
        <taxon>Laurasiatheria</taxon>
        <taxon>Chiroptera</taxon>
        <taxon>Yinpterochiroptera</taxon>
        <taxon>Rhinolophoidea</taxon>
        <taxon>Hipposideridae</taxon>
        <taxon>Hipposideros</taxon>
    </lineage>
</organism>
<dbReference type="RefSeq" id="XP_019523154.1">
    <property type="nucleotide sequence ID" value="XM_019667609.1"/>
</dbReference>
<keyword evidence="2" id="KW-1133">Transmembrane helix</keyword>
<accession>A0A8B7TDK4</accession>
<sequence>MCGQIGTLGTMEAEEIYMNQEARMQAAASKDKQRGTPDNKKDVHDPDYENITLAFRNRDQPKGCHASPKNKVPTRSRPSSDSAQVPHWLHRAIMSLYILLALFCIILLAYVLVKNSEMSQELLVLKKELSNVSNSTQECQEEQKQGWNNVKKSISETKKLIDTVNSNVQNYHKKVGTLPADIGQIKTQLDKISEKLQNLQTQKPAAP</sequence>
<evidence type="ECO:0000256" key="2">
    <source>
        <dbReference type="SAM" id="Phobius"/>
    </source>
</evidence>
<evidence type="ECO:0000313" key="3">
    <source>
        <dbReference type="Proteomes" id="UP000694851"/>
    </source>
</evidence>
<keyword evidence="2" id="KW-0812">Transmembrane</keyword>
<dbReference type="PANTHER" id="PTHR37856">
    <property type="entry name" value="MAST CELL-EXPRESSED MEMBRANE PROTEIN 1"/>
    <property type="match status" value="1"/>
</dbReference>
<feature type="transmembrane region" description="Helical" evidence="2">
    <location>
        <begin position="92"/>
        <end position="113"/>
    </location>
</feature>
<gene>
    <name evidence="4" type="primary">MCEMP1</name>
</gene>
<dbReference type="AlphaFoldDB" id="A0A8B7TDK4"/>
<name>A0A8B7TDK4_HIPAR</name>
<dbReference type="OrthoDB" id="9837482at2759"/>
<keyword evidence="3" id="KW-1185">Reference proteome</keyword>
<feature type="compositionally biased region" description="Basic and acidic residues" evidence="1">
    <location>
        <begin position="29"/>
        <end position="47"/>
    </location>
</feature>
<dbReference type="PANTHER" id="PTHR37856:SF1">
    <property type="entry name" value="MAST CELL-EXPRESSED MEMBRANE PROTEIN 1"/>
    <property type="match status" value="1"/>
</dbReference>
<dbReference type="InterPro" id="IPR038818">
    <property type="entry name" value="MCEMP1"/>
</dbReference>
<evidence type="ECO:0000313" key="4">
    <source>
        <dbReference type="RefSeq" id="XP_019523154.1"/>
    </source>
</evidence>
<evidence type="ECO:0000256" key="1">
    <source>
        <dbReference type="SAM" id="MobiDB-lite"/>
    </source>
</evidence>
<feature type="region of interest" description="Disordered" evidence="1">
    <location>
        <begin position="22"/>
        <end position="84"/>
    </location>
</feature>